<dbReference type="InterPro" id="IPR006555">
    <property type="entry name" value="ATP-dep_Helicase_C"/>
</dbReference>
<keyword evidence="8" id="KW-0411">Iron-sulfur</keyword>
<evidence type="ECO:0000256" key="2">
    <source>
        <dbReference type="ARBA" id="ARBA00022723"/>
    </source>
</evidence>
<evidence type="ECO:0000256" key="3">
    <source>
        <dbReference type="ARBA" id="ARBA00022741"/>
    </source>
</evidence>
<evidence type="ECO:0000256" key="11">
    <source>
        <dbReference type="ARBA" id="ARBA00038058"/>
    </source>
</evidence>
<dbReference type="InterPro" id="IPR014013">
    <property type="entry name" value="Helic_SF1/SF2_ATP-bd_DinG/Rad3"/>
</dbReference>
<keyword evidence="3" id="KW-0547">Nucleotide-binding</keyword>
<dbReference type="PROSITE" id="PS51193">
    <property type="entry name" value="HELICASE_ATP_BIND_2"/>
    <property type="match status" value="1"/>
</dbReference>
<evidence type="ECO:0000256" key="4">
    <source>
        <dbReference type="ARBA" id="ARBA00022801"/>
    </source>
</evidence>
<proteinExistence type="inferred from homology"/>
<keyword evidence="9" id="KW-0238">DNA-binding</keyword>
<dbReference type="PANTHER" id="PTHR11472:SF34">
    <property type="entry name" value="REGULATOR OF TELOMERE ELONGATION HELICASE 1"/>
    <property type="match status" value="1"/>
</dbReference>
<dbReference type="GO" id="GO:0005524">
    <property type="term" value="F:ATP binding"/>
    <property type="evidence" value="ECO:0007669"/>
    <property type="project" value="UniProtKB-KW"/>
</dbReference>
<dbReference type="PANTHER" id="PTHR11472">
    <property type="entry name" value="DNA REPAIR DEAD HELICASE RAD3/XP-D SUBFAMILY MEMBER"/>
    <property type="match status" value="1"/>
</dbReference>
<dbReference type="InterPro" id="IPR045028">
    <property type="entry name" value="DinG/Rad3-like"/>
</dbReference>
<keyword evidence="16" id="KW-1185">Reference proteome</keyword>
<dbReference type="InterPro" id="IPR027417">
    <property type="entry name" value="P-loop_NTPase"/>
</dbReference>
<dbReference type="AlphaFoldDB" id="A0A2U1B900"/>
<dbReference type="InterPro" id="IPR011545">
    <property type="entry name" value="DEAD/DEAH_box_helicase_dom"/>
</dbReference>
<dbReference type="GO" id="GO:0046872">
    <property type="term" value="F:metal ion binding"/>
    <property type="evidence" value="ECO:0007669"/>
    <property type="project" value="UniProtKB-KW"/>
</dbReference>
<keyword evidence="2" id="KW-0479">Metal-binding</keyword>
<dbReference type="Proteomes" id="UP000245959">
    <property type="component" value="Unassembled WGS sequence"/>
</dbReference>
<comment type="catalytic activity">
    <reaction evidence="13">
        <text>ATP + H2O = ADP + phosphate + H(+)</text>
        <dbReference type="Rhea" id="RHEA:13065"/>
        <dbReference type="ChEBI" id="CHEBI:15377"/>
        <dbReference type="ChEBI" id="CHEBI:15378"/>
        <dbReference type="ChEBI" id="CHEBI:30616"/>
        <dbReference type="ChEBI" id="CHEBI:43474"/>
        <dbReference type="ChEBI" id="CHEBI:456216"/>
        <dbReference type="EC" id="5.6.2.3"/>
    </reaction>
</comment>
<dbReference type="RefSeq" id="WP_165832792.1">
    <property type="nucleotide sequence ID" value="NZ_CABMMC010000205.1"/>
</dbReference>
<evidence type="ECO:0000313" key="16">
    <source>
        <dbReference type="Proteomes" id="UP000245959"/>
    </source>
</evidence>
<sequence length="701" mass="78173">MIKPIDVPFEPEDAPAASATELDISCEFDAAEFEELPHELESGNAPPLLRPACEEFFAPGGPLKQAAEYGGRPYEFRPQQLEMSTAIADALTAGENLCIEAPTGVGKSFAYLVPLIYRAVHSGRPAVVSTETINLQEQLIDKDLPLLKQLTGINFKAALAKGRHNYLCRRRFAMLSGEQRDTLLPAAGLAVDVTRLGKWMQRTTDGERDSIDFRLEPTVWSMVCSEGINCLGPKCEFFRNCFYYKARQAWEDADIVVANHALFFTDLGMRLASGGNGAAGSLLPNYGAVLIDEAHTLEDNAAEHLGLHLSRIGIVSTLNRLYNPEAARGLLMRKGADPELRGIVADARDEAYGFFKHFEDFLADHRETALEIQQPDRFPDRLSPHLLKLSKLLTDYLDDIDDASFRTELDAQLVRCREFLNGIDHFTHKTLPDAVYYAESDRNSISLHAAPLNVADILADVLFNQDFPVMLCSATLTVRRSFDYFVNRTGFCNGRTLLLDSPFGSDQAHIYISRGMPDPKDDNFNAALADEIPRFVEVTQGKAFVLFTSYGTLRYCADALRGYFQEKGWQLLIQGENLTRTGLLREFKEDVNSVLFGTDSFWTGVDVPGEALSNVIVTKLPFAVPSHPLIAARMARIERQGKSSFAEYSLPEAVLKFRQGAGRLIRSRSDRGIIVLLDKRVISKNYGRIFLDSLPYKFEIV</sequence>
<dbReference type="EC" id="5.6.2.3" evidence="12"/>
<evidence type="ECO:0000256" key="9">
    <source>
        <dbReference type="ARBA" id="ARBA00023125"/>
    </source>
</evidence>
<evidence type="ECO:0000256" key="12">
    <source>
        <dbReference type="ARBA" id="ARBA00044969"/>
    </source>
</evidence>
<dbReference type="GO" id="GO:0006139">
    <property type="term" value="P:nucleobase-containing compound metabolic process"/>
    <property type="evidence" value="ECO:0007669"/>
    <property type="project" value="InterPro"/>
</dbReference>
<dbReference type="GeneID" id="78294053"/>
<comment type="caution">
    <text evidence="15">The sequence shown here is derived from an EMBL/GenBank/DDBJ whole genome shotgun (WGS) entry which is preliminary data.</text>
</comment>
<dbReference type="Pfam" id="PF13307">
    <property type="entry name" value="Helicase_C_2"/>
    <property type="match status" value="1"/>
</dbReference>
<dbReference type="InterPro" id="IPR010614">
    <property type="entry name" value="RAD3-like_helicase_DEAD"/>
</dbReference>
<evidence type="ECO:0000256" key="10">
    <source>
        <dbReference type="ARBA" id="ARBA00023235"/>
    </source>
</evidence>
<dbReference type="GO" id="GO:0043139">
    <property type="term" value="F:5'-3' DNA helicase activity"/>
    <property type="evidence" value="ECO:0007669"/>
    <property type="project" value="UniProtKB-EC"/>
</dbReference>
<dbReference type="GO" id="GO:0051536">
    <property type="term" value="F:iron-sulfur cluster binding"/>
    <property type="evidence" value="ECO:0007669"/>
    <property type="project" value="UniProtKB-KW"/>
</dbReference>
<evidence type="ECO:0000259" key="14">
    <source>
        <dbReference type="PROSITE" id="PS51193"/>
    </source>
</evidence>
<comment type="cofactor">
    <cofactor evidence="1">
        <name>[4Fe-4S] cluster</name>
        <dbReference type="ChEBI" id="CHEBI:49883"/>
    </cofactor>
</comment>
<keyword evidence="10" id="KW-0413">Isomerase</keyword>
<evidence type="ECO:0000256" key="8">
    <source>
        <dbReference type="ARBA" id="ARBA00023014"/>
    </source>
</evidence>
<accession>A0A2U1B900</accession>
<dbReference type="EMBL" id="QEKH01000003">
    <property type="protein sequence ID" value="PVY45149.1"/>
    <property type="molecule type" value="Genomic_DNA"/>
</dbReference>
<dbReference type="InterPro" id="IPR014001">
    <property type="entry name" value="Helicase_ATP-bd"/>
</dbReference>
<dbReference type="Pfam" id="PF00270">
    <property type="entry name" value="DEAD"/>
    <property type="match status" value="1"/>
</dbReference>
<keyword evidence="7" id="KW-0408">Iron</keyword>
<evidence type="ECO:0000256" key="5">
    <source>
        <dbReference type="ARBA" id="ARBA00022806"/>
    </source>
</evidence>
<name>A0A2U1B900_9BACT</name>
<evidence type="ECO:0000256" key="13">
    <source>
        <dbReference type="ARBA" id="ARBA00048954"/>
    </source>
</evidence>
<gene>
    <name evidence="15" type="ORF">C8D82_10363</name>
</gene>
<dbReference type="SUPFAM" id="SSF52540">
    <property type="entry name" value="P-loop containing nucleoside triphosphate hydrolases"/>
    <property type="match status" value="1"/>
</dbReference>
<keyword evidence="5 15" id="KW-0347">Helicase</keyword>
<evidence type="ECO:0000256" key="1">
    <source>
        <dbReference type="ARBA" id="ARBA00001966"/>
    </source>
</evidence>
<dbReference type="Pfam" id="PF06733">
    <property type="entry name" value="DEAD_2"/>
    <property type="match status" value="1"/>
</dbReference>
<dbReference type="GO" id="GO:0003677">
    <property type="term" value="F:DNA binding"/>
    <property type="evidence" value="ECO:0007669"/>
    <property type="project" value="UniProtKB-KW"/>
</dbReference>
<feature type="domain" description="Helicase ATP-binding" evidence="14">
    <location>
        <begin position="66"/>
        <end position="347"/>
    </location>
</feature>
<evidence type="ECO:0000313" key="15">
    <source>
        <dbReference type="EMBL" id="PVY45149.1"/>
    </source>
</evidence>
<comment type="similarity">
    <text evidence="11">Belongs to the helicase family. DinG subfamily.</text>
</comment>
<dbReference type="GO" id="GO:0016818">
    <property type="term" value="F:hydrolase activity, acting on acid anhydrides, in phosphorus-containing anhydrides"/>
    <property type="evidence" value="ECO:0007669"/>
    <property type="project" value="InterPro"/>
</dbReference>
<reference evidence="15 16" key="1">
    <citation type="submission" date="2018-04" db="EMBL/GenBank/DDBJ databases">
        <title>Genomic Encyclopedia of Type Strains, Phase IV (KMG-IV): sequencing the most valuable type-strain genomes for metagenomic binning, comparative biology and taxonomic classification.</title>
        <authorList>
            <person name="Goeker M."/>
        </authorList>
    </citation>
    <scope>NUCLEOTIDE SEQUENCE [LARGE SCALE GENOMIC DNA]</scope>
    <source>
        <strain evidence="15 16">DSM 14823</strain>
    </source>
</reference>
<protein>
    <recommendedName>
        <fullName evidence="12">DNA 5'-3' helicase</fullName>
        <ecNumber evidence="12">5.6.2.3</ecNumber>
    </recommendedName>
</protein>
<dbReference type="SMART" id="SM00487">
    <property type="entry name" value="DEXDc"/>
    <property type="match status" value="1"/>
</dbReference>
<evidence type="ECO:0000256" key="6">
    <source>
        <dbReference type="ARBA" id="ARBA00022840"/>
    </source>
</evidence>
<evidence type="ECO:0000256" key="7">
    <source>
        <dbReference type="ARBA" id="ARBA00023004"/>
    </source>
</evidence>
<dbReference type="Gene3D" id="3.40.50.300">
    <property type="entry name" value="P-loop containing nucleotide triphosphate hydrolases"/>
    <property type="match status" value="2"/>
</dbReference>
<organism evidence="15 16">
    <name type="scientific">Victivallis vadensis</name>
    <dbReference type="NCBI Taxonomy" id="172901"/>
    <lineage>
        <taxon>Bacteria</taxon>
        <taxon>Pseudomonadati</taxon>
        <taxon>Lentisphaerota</taxon>
        <taxon>Lentisphaeria</taxon>
        <taxon>Victivallales</taxon>
        <taxon>Victivallaceae</taxon>
        <taxon>Victivallis</taxon>
    </lineage>
</organism>
<keyword evidence="4" id="KW-0378">Hydrolase</keyword>
<dbReference type="SMART" id="SM00491">
    <property type="entry name" value="HELICc2"/>
    <property type="match status" value="1"/>
</dbReference>
<keyword evidence="6" id="KW-0067">ATP-binding</keyword>